<sequence>MNAQLNPFDYNHGRPPSHLEESLHSEFNVLPMTIEALQPDVVLFLTGYTYDERIVKTFLNQRLLGDTLHFIRLTDLITISWSDFPMKFFRITRIAHIIQATHCYIGRRRLSL</sequence>
<proteinExistence type="predicted"/>
<dbReference type="OrthoDB" id="307997at2"/>
<keyword evidence="2" id="KW-1185">Reference proteome</keyword>
<gene>
    <name evidence="1" type="ORF">AN477_08440</name>
</gene>
<dbReference type="Proteomes" id="UP000050482">
    <property type="component" value="Unassembled WGS sequence"/>
</dbReference>
<organism evidence="1 2">
    <name type="scientific">Alicyclobacillus ferrooxydans</name>
    <dbReference type="NCBI Taxonomy" id="471514"/>
    <lineage>
        <taxon>Bacteria</taxon>
        <taxon>Bacillati</taxon>
        <taxon>Bacillota</taxon>
        <taxon>Bacilli</taxon>
        <taxon>Bacillales</taxon>
        <taxon>Alicyclobacillaceae</taxon>
        <taxon>Alicyclobacillus</taxon>
    </lineage>
</organism>
<dbReference type="AlphaFoldDB" id="A0A0P9CMB4"/>
<protein>
    <submittedName>
        <fullName evidence="1">Uncharacterized protein</fullName>
    </submittedName>
</protein>
<accession>A0A0P9CMB4</accession>
<reference evidence="1 2" key="1">
    <citation type="submission" date="2015-09" db="EMBL/GenBank/DDBJ databases">
        <title>Draft genome sequence of Alicyclobacillus ferrooxydans DSM 22381.</title>
        <authorList>
            <person name="Hemp J."/>
        </authorList>
    </citation>
    <scope>NUCLEOTIDE SEQUENCE [LARGE SCALE GENOMIC DNA]</scope>
    <source>
        <strain evidence="1 2">TC-34</strain>
    </source>
</reference>
<evidence type="ECO:0000313" key="1">
    <source>
        <dbReference type="EMBL" id="KPV44096.1"/>
    </source>
</evidence>
<dbReference type="PATRIC" id="fig|471514.4.peg.867"/>
<comment type="caution">
    <text evidence="1">The sequence shown here is derived from an EMBL/GenBank/DDBJ whole genome shotgun (WGS) entry which is preliminary data.</text>
</comment>
<name>A0A0P9CMB4_9BACL</name>
<evidence type="ECO:0000313" key="2">
    <source>
        <dbReference type="Proteomes" id="UP000050482"/>
    </source>
</evidence>
<dbReference type="RefSeq" id="WP_054968737.1">
    <property type="nucleotide sequence ID" value="NZ_LJCO01000040.1"/>
</dbReference>
<dbReference type="STRING" id="471514.AN477_08440"/>
<dbReference type="EMBL" id="LJCO01000040">
    <property type="protein sequence ID" value="KPV44096.1"/>
    <property type="molecule type" value="Genomic_DNA"/>
</dbReference>